<reference evidence="1 2" key="1">
    <citation type="submission" date="2019-07" db="EMBL/GenBank/DDBJ databases">
        <title>Genomic Encyclopedia of Archaeal and Bacterial Type Strains, Phase II (KMG-II): from individual species to whole genera.</title>
        <authorList>
            <person name="Goeker M."/>
        </authorList>
    </citation>
    <scope>NUCLEOTIDE SEQUENCE [LARGE SCALE GENOMIC DNA]</scope>
    <source>
        <strain evidence="1 2">ATCC BAA-1139</strain>
    </source>
</reference>
<evidence type="ECO:0000313" key="2">
    <source>
        <dbReference type="Proteomes" id="UP000319449"/>
    </source>
</evidence>
<gene>
    <name evidence="1" type="ORF">JN12_03137</name>
</gene>
<keyword evidence="2" id="KW-1185">Reference proteome</keyword>
<dbReference type="GO" id="GO:0006635">
    <property type="term" value="P:fatty acid beta-oxidation"/>
    <property type="evidence" value="ECO:0007669"/>
    <property type="project" value="TreeGrafter"/>
</dbReference>
<protein>
    <submittedName>
        <fullName evidence="1">Enoyl-CoA hydratase/carnithine racemase</fullName>
    </submittedName>
</protein>
<accession>A0A562VHH6</accession>
<dbReference type="CDD" id="cd06558">
    <property type="entry name" value="crotonase-like"/>
    <property type="match status" value="1"/>
</dbReference>
<dbReference type="GO" id="GO:0003824">
    <property type="term" value="F:catalytic activity"/>
    <property type="evidence" value="ECO:0007669"/>
    <property type="project" value="UniProtKB-ARBA"/>
</dbReference>
<evidence type="ECO:0000313" key="1">
    <source>
        <dbReference type="EMBL" id="TWJ17359.1"/>
    </source>
</evidence>
<dbReference type="InterPro" id="IPR001753">
    <property type="entry name" value="Enoyl-CoA_hydra/iso"/>
</dbReference>
<organism evidence="1 2">
    <name type="scientific">Geobacter argillaceus</name>
    <dbReference type="NCBI Taxonomy" id="345631"/>
    <lineage>
        <taxon>Bacteria</taxon>
        <taxon>Pseudomonadati</taxon>
        <taxon>Thermodesulfobacteriota</taxon>
        <taxon>Desulfuromonadia</taxon>
        <taxon>Geobacterales</taxon>
        <taxon>Geobacteraceae</taxon>
        <taxon>Geobacter</taxon>
    </lineage>
</organism>
<dbReference type="PANTHER" id="PTHR11941">
    <property type="entry name" value="ENOYL-COA HYDRATASE-RELATED"/>
    <property type="match status" value="1"/>
</dbReference>
<dbReference type="RefSeq" id="WP_145024454.1">
    <property type="nucleotide sequence ID" value="NZ_VLLN01000022.1"/>
</dbReference>
<dbReference type="SUPFAM" id="SSF52096">
    <property type="entry name" value="ClpP/crotonase"/>
    <property type="match status" value="1"/>
</dbReference>
<dbReference type="Proteomes" id="UP000319449">
    <property type="component" value="Unassembled WGS sequence"/>
</dbReference>
<dbReference type="PANTHER" id="PTHR11941:SF54">
    <property type="entry name" value="ENOYL-COA HYDRATASE, MITOCHONDRIAL"/>
    <property type="match status" value="1"/>
</dbReference>
<dbReference type="InterPro" id="IPR029045">
    <property type="entry name" value="ClpP/crotonase-like_dom_sf"/>
</dbReference>
<sequence>MFKLEKNDRSVIVTMNRAPVNALSDGFVAEFHKLLDQIDRMEGLVVVHLRSALSVFSAGADLKEVEERLSQPPEKSVEYNRSLHVLFDRIEALQCVTLCEINGAAFGGGLELALAFDLRIAAEGATIGLPEARLGLIPGAGGTQRLTRLCGPGVASRLILGCELINGATACSLGVVQWSAPAEELAARANEIRERIAALALPALRVSKNCIAAFTRPGVDGFKMEIEAQRDLVVSEDARTRVTAFVAERTARATGSN</sequence>
<proteinExistence type="predicted"/>
<dbReference type="OrthoDB" id="5365311at2"/>
<name>A0A562VHH6_9BACT</name>
<dbReference type="EMBL" id="VLLN01000022">
    <property type="protein sequence ID" value="TWJ17359.1"/>
    <property type="molecule type" value="Genomic_DNA"/>
</dbReference>
<dbReference type="Gene3D" id="3.90.226.10">
    <property type="entry name" value="2-enoyl-CoA Hydratase, Chain A, domain 1"/>
    <property type="match status" value="1"/>
</dbReference>
<dbReference type="Pfam" id="PF00378">
    <property type="entry name" value="ECH_1"/>
    <property type="match status" value="1"/>
</dbReference>
<comment type="caution">
    <text evidence="1">The sequence shown here is derived from an EMBL/GenBank/DDBJ whole genome shotgun (WGS) entry which is preliminary data.</text>
</comment>
<dbReference type="AlphaFoldDB" id="A0A562VHH6"/>